<reference evidence="9 10" key="1">
    <citation type="submission" date="2020-04" db="EMBL/GenBank/DDBJ databases">
        <authorList>
            <person name="Alioto T."/>
            <person name="Alioto T."/>
            <person name="Gomez Garrido J."/>
        </authorList>
    </citation>
    <scope>NUCLEOTIDE SEQUENCE [LARGE SCALE GENOMIC DNA]</scope>
</reference>
<dbReference type="PROSITE" id="PS00027">
    <property type="entry name" value="HOMEOBOX_1"/>
    <property type="match status" value="1"/>
</dbReference>
<dbReference type="InterPro" id="IPR001356">
    <property type="entry name" value="HD"/>
</dbReference>
<dbReference type="SUPFAM" id="SSF46689">
    <property type="entry name" value="Homeodomain-like"/>
    <property type="match status" value="1"/>
</dbReference>
<dbReference type="EMBL" id="CADEPI010000221">
    <property type="protein sequence ID" value="CAB3380952.1"/>
    <property type="molecule type" value="Genomic_DNA"/>
</dbReference>
<dbReference type="InterPro" id="IPR050394">
    <property type="entry name" value="Homeobox_NK-like"/>
</dbReference>
<comment type="subcellular location">
    <subcellularLocation>
        <location evidence="1 5 6">Nucleus</location>
    </subcellularLocation>
</comment>
<feature type="compositionally biased region" description="Basic and acidic residues" evidence="7">
    <location>
        <begin position="266"/>
        <end position="306"/>
    </location>
</feature>
<accession>A0A8S1DIU5</accession>
<evidence type="ECO:0000256" key="3">
    <source>
        <dbReference type="ARBA" id="ARBA00023155"/>
    </source>
</evidence>
<dbReference type="GO" id="GO:0000978">
    <property type="term" value="F:RNA polymerase II cis-regulatory region sequence-specific DNA binding"/>
    <property type="evidence" value="ECO:0007669"/>
    <property type="project" value="TreeGrafter"/>
</dbReference>
<keyword evidence="4 5" id="KW-0539">Nucleus</keyword>
<feature type="region of interest" description="Disordered" evidence="7">
    <location>
        <begin position="1"/>
        <end position="209"/>
    </location>
</feature>
<dbReference type="PROSITE" id="PS50071">
    <property type="entry name" value="HOMEOBOX_2"/>
    <property type="match status" value="1"/>
</dbReference>
<dbReference type="FunFam" id="1.10.10.60:FF:000440">
    <property type="entry name" value="NK7.1, isoform A"/>
    <property type="match status" value="1"/>
</dbReference>
<evidence type="ECO:0000256" key="1">
    <source>
        <dbReference type="ARBA" id="ARBA00004123"/>
    </source>
</evidence>
<dbReference type="AlphaFoldDB" id="A0A8S1DIU5"/>
<dbReference type="PANTHER" id="PTHR24340:SF70">
    <property type="entry name" value="NK7.1, ISOFORM A"/>
    <property type="match status" value="1"/>
</dbReference>
<keyword evidence="2 5" id="KW-0238">DNA-binding</keyword>
<dbReference type="PANTHER" id="PTHR24340">
    <property type="entry name" value="HOMEOBOX PROTEIN NKX"/>
    <property type="match status" value="1"/>
</dbReference>
<dbReference type="SMART" id="SM00389">
    <property type="entry name" value="HOX"/>
    <property type="match status" value="1"/>
</dbReference>
<keyword evidence="3 5" id="KW-0371">Homeobox</keyword>
<feature type="domain" description="Homeobox" evidence="8">
    <location>
        <begin position="198"/>
        <end position="258"/>
    </location>
</feature>
<dbReference type="Gene3D" id="1.10.10.60">
    <property type="entry name" value="Homeodomain-like"/>
    <property type="match status" value="1"/>
</dbReference>
<dbReference type="GO" id="GO:0000981">
    <property type="term" value="F:DNA-binding transcription factor activity, RNA polymerase II-specific"/>
    <property type="evidence" value="ECO:0007669"/>
    <property type="project" value="InterPro"/>
</dbReference>
<feature type="DNA-binding region" description="Homeobox" evidence="5">
    <location>
        <begin position="200"/>
        <end position="259"/>
    </location>
</feature>
<evidence type="ECO:0000256" key="6">
    <source>
        <dbReference type="RuleBase" id="RU000682"/>
    </source>
</evidence>
<gene>
    <name evidence="9" type="ORF">CLODIP_2_CD15333</name>
</gene>
<dbReference type="Proteomes" id="UP000494165">
    <property type="component" value="Unassembled WGS sequence"/>
</dbReference>
<keyword evidence="10" id="KW-1185">Reference proteome</keyword>
<comment type="caution">
    <text evidence="9">The sequence shown here is derived from an EMBL/GenBank/DDBJ whole genome shotgun (WGS) entry which is preliminary data.</text>
</comment>
<dbReference type="GO" id="GO:0030154">
    <property type="term" value="P:cell differentiation"/>
    <property type="evidence" value="ECO:0007669"/>
    <property type="project" value="TreeGrafter"/>
</dbReference>
<evidence type="ECO:0000256" key="5">
    <source>
        <dbReference type="PROSITE-ProRule" id="PRU00108"/>
    </source>
</evidence>
<dbReference type="OrthoDB" id="6159439at2759"/>
<protein>
    <recommendedName>
        <fullName evidence="8">Homeobox domain-containing protein</fullName>
    </recommendedName>
</protein>
<feature type="region of interest" description="Disordered" evidence="7">
    <location>
        <begin position="248"/>
        <end position="397"/>
    </location>
</feature>
<feature type="compositionally biased region" description="Acidic residues" evidence="7">
    <location>
        <begin position="328"/>
        <end position="337"/>
    </location>
</feature>
<evidence type="ECO:0000256" key="2">
    <source>
        <dbReference type="ARBA" id="ARBA00023125"/>
    </source>
</evidence>
<evidence type="ECO:0000313" key="9">
    <source>
        <dbReference type="EMBL" id="CAB3380952.1"/>
    </source>
</evidence>
<dbReference type="CDD" id="cd00086">
    <property type="entry name" value="homeodomain"/>
    <property type="match status" value="1"/>
</dbReference>
<dbReference type="InterPro" id="IPR009057">
    <property type="entry name" value="Homeodomain-like_sf"/>
</dbReference>
<evidence type="ECO:0000256" key="7">
    <source>
        <dbReference type="SAM" id="MobiDB-lite"/>
    </source>
</evidence>
<dbReference type="GO" id="GO:0005634">
    <property type="term" value="C:nucleus"/>
    <property type="evidence" value="ECO:0007669"/>
    <property type="project" value="UniProtKB-SubCell"/>
</dbReference>
<proteinExistence type="predicted"/>
<feature type="compositionally biased region" description="Low complexity" evidence="7">
    <location>
        <begin position="33"/>
        <end position="57"/>
    </location>
</feature>
<name>A0A8S1DIU5_9INSE</name>
<evidence type="ECO:0000256" key="4">
    <source>
        <dbReference type="ARBA" id="ARBA00023242"/>
    </source>
</evidence>
<dbReference type="PRINTS" id="PR00024">
    <property type="entry name" value="HOMEOBOX"/>
</dbReference>
<dbReference type="Pfam" id="PF00046">
    <property type="entry name" value="Homeodomain"/>
    <property type="match status" value="1"/>
</dbReference>
<evidence type="ECO:0000313" key="10">
    <source>
        <dbReference type="Proteomes" id="UP000494165"/>
    </source>
</evidence>
<sequence length="452" mass="47431">MVEHRLPLATPSPGHNSPLSPEGCAEDSPLQPPSETSSSPSPHTTVSLATTVSVTSAPNSCPTWWHPHVYARPPKRPTPHFIDNILGKAAEGAASDEQPLNLTTKPRDAAAPKATPPAPARPFREPPLLNGAHRFESKSATPTKDVPNKKRKKEVVVATANGVAPPSLPPAPATTPDGVHSEDGGSASEDSGSGGPGAKKKKARTTFTGRQIFELEKQFELKKYLSSSERAEMAKLLNVTETQVKIWFQNRRTKWKKQDNISNAEAAEHKNLHSGGKEKSKQKSKLKNDAGEDLSRISSSSEHESRSVAGHSESSRAADHAATNGREEDGEDDDMDDPSSPSGKLIIDTDMMDADGPSDIPVGQMEAVTAGGAGKLGGDRAATVPSPAPGKTPVAPSLPMITSVSAVGPISGSPGDGEAVRSLKIKVDRVAERAAEVARVPPVASPGGHHNS</sequence>
<organism evidence="9 10">
    <name type="scientific">Cloeon dipterum</name>
    <dbReference type="NCBI Taxonomy" id="197152"/>
    <lineage>
        <taxon>Eukaryota</taxon>
        <taxon>Metazoa</taxon>
        <taxon>Ecdysozoa</taxon>
        <taxon>Arthropoda</taxon>
        <taxon>Hexapoda</taxon>
        <taxon>Insecta</taxon>
        <taxon>Pterygota</taxon>
        <taxon>Palaeoptera</taxon>
        <taxon>Ephemeroptera</taxon>
        <taxon>Pisciforma</taxon>
        <taxon>Baetidae</taxon>
        <taxon>Cloeon</taxon>
    </lineage>
</organism>
<dbReference type="InterPro" id="IPR020479">
    <property type="entry name" value="HD_metazoa"/>
</dbReference>
<dbReference type="InterPro" id="IPR017970">
    <property type="entry name" value="Homeobox_CS"/>
</dbReference>
<evidence type="ECO:0000259" key="8">
    <source>
        <dbReference type="PROSITE" id="PS50071"/>
    </source>
</evidence>